<evidence type="ECO:0000313" key="5">
    <source>
        <dbReference type="EMBL" id="SVB84262.1"/>
    </source>
</evidence>
<dbReference type="InterPro" id="IPR000594">
    <property type="entry name" value="ThiF_NAD_FAD-bd"/>
</dbReference>
<protein>
    <recommendedName>
        <fullName evidence="4">THIF-type NAD/FAD binding fold domain-containing protein</fullName>
    </recommendedName>
</protein>
<proteinExistence type="predicted"/>
<dbReference type="CDD" id="cd00757">
    <property type="entry name" value="ThiF_MoeB_HesA_family"/>
    <property type="match status" value="1"/>
</dbReference>
<keyword evidence="3" id="KW-0067">ATP-binding</keyword>
<dbReference type="AlphaFoldDB" id="A0A382HAR2"/>
<organism evidence="5">
    <name type="scientific">marine metagenome</name>
    <dbReference type="NCBI Taxonomy" id="408172"/>
    <lineage>
        <taxon>unclassified sequences</taxon>
        <taxon>metagenomes</taxon>
        <taxon>ecological metagenomes</taxon>
    </lineage>
</organism>
<evidence type="ECO:0000259" key="4">
    <source>
        <dbReference type="Pfam" id="PF00899"/>
    </source>
</evidence>
<dbReference type="PANTHER" id="PTHR10953:SF102">
    <property type="entry name" value="ADENYLYLTRANSFERASE AND SULFURTRANSFERASE MOCS3"/>
    <property type="match status" value="1"/>
</dbReference>
<name>A0A382HAR2_9ZZZZ</name>
<dbReference type="SUPFAM" id="SSF69572">
    <property type="entry name" value="Activating enzymes of the ubiquitin-like proteins"/>
    <property type="match status" value="1"/>
</dbReference>
<sequence length="250" mass="26566">MPEIGGAGQAKIMDGRVLVIGAGGLGSPVLLYLAAAGVGTIGIIDDDKIELSNLQRQIIHTTPRVGKPKVESARDTVKTINPDVNLQIHEERFTADNALKLLKHYDIVADGSDNFETRFLVNDACYLTETTLVSAAILRFDAQLSTYKAHLKNGQQDHPCYRCIFPEVPPADTTPSCAEAGVLGALCGVVGSLQATEILKEITGAGISMSGSLLIIDGLGCEFRKIKVNPDPDCALCGTQPTIKDLSLHA</sequence>
<dbReference type="EMBL" id="UINC01060107">
    <property type="protein sequence ID" value="SVB84262.1"/>
    <property type="molecule type" value="Genomic_DNA"/>
</dbReference>
<dbReference type="GO" id="GO:0008641">
    <property type="term" value="F:ubiquitin-like modifier activating enzyme activity"/>
    <property type="evidence" value="ECO:0007669"/>
    <property type="project" value="InterPro"/>
</dbReference>
<feature type="domain" description="THIF-type NAD/FAD binding fold" evidence="4">
    <location>
        <begin position="2"/>
        <end position="235"/>
    </location>
</feature>
<evidence type="ECO:0000256" key="2">
    <source>
        <dbReference type="ARBA" id="ARBA00022741"/>
    </source>
</evidence>
<dbReference type="GO" id="GO:0008146">
    <property type="term" value="F:sulfotransferase activity"/>
    <property type="evidence" value="ECO:0007669"/>
    <property type="project" value="TreeGrafter"/>
</dbReference>
<evidence type="ECO:0000256" key="1">
    <source>
        <dbReference type="ARBA" id="ARBA00022679"/>
    </source>
</evidence>
<dbReference type="PANTHER" id="PTHR10953">
    <property type="entry name" value="UBIQUITIN-ACTIVATING ENZYME E1"/>
    <property type="match status" value="1"/>
</dbReference>
<dbReference type="InterPro" id="IPR035985">
    <property type="entry name" value="Ubiquitin-activating_enz"/>
</dbReference>
<dbReference type="InterPro" id="IPR045886">
    <property type="entry name" value="ThiF/MoeB/HesA"/>
</dbReference>
<gene>
    <name evidence="5" type="ORF">METZ01_LOCUS237116</name>
</gene>
<dbReference type="Pfam" id="PF00899">
    <property type="entry name" value="ThiF"/>
    <property type="match status" value="1"/>
</dbReference>
<reference evidence="5" key="1">
    <citation type="submission" date="2018-05" db="EMBL/GenBank/DDBJ databases">
        <authorList>
            <person name="Lanie J.A."/>
            <person name="Ng W.-L."/>
            <person name="Kazmierczak K.M."/>
            <person name="Andrzejewski T.M."/>
            <person name="Davidsen T.M."/>
            <person name="Wayne K.J."/>
            <person name="Tettelin H."/>
            <person name="Glass J.I."/>
            <person name="Rusch D."/>
            <person name="Podicherti R."/>
            <person name="Tsui H.-C.T."/>
            <person name="Winkler M.E."/>
        </authorList>
    </citation>
    <scope>NUCLEOTIDE SEQUENCE</scope>
</reference>
<dbReference type="GO" id="GO:0005829">
    <property type="term" value="C:cytosol"/>
    <property type="evidence" value="ECO:0007669"/>
    <property type="project" value="TreeGrafter"/>
</dbReference>
<dbReference type="NCBIfam" id="NF004281">
    <property type="entry name" value="PRK05690.1"/>
    <property type="match status" value="1"/>
</dbReference>
<accession>A0A382HAR2</accession>
<keyword evidence="1" id="KW-0808">Transferase</keyword>
<dbReference type="GO" id="GO:0004792">
    <property type="term" value="F:thiosulfate-cyanide sulfurtransferase activity"/>
    <property type="evidence" value="ECO:0007669"/>
    <property type="project" value="TreeGrafter"/>
</dbReference>
<evidence type="ECO:0000256" key="3">
    <source>
        <dbReference type="ARBA" id="ARBA00022840"/>
    </source>
</evidence>
<dbReference type="GO" id="GO:0016779">
    <property type="term" value="F:nucleotidyltransferase activity"/>
    <property type="evidence" value="ECO:0007669"/>
    <property type="project" value="TreeGrafter"/>
</dbReference>
<keyword evidence="2" id="KW-0547">Nucleotide-binding</keyword>
<dbReference type="Gene3D" id="3.40.50.720">
    <property type="entry name" value="NAD(P)-binding Rossmann-like Domain"/>
    <property type="match status" value="1"/>
</dbReference>
<dbReference type="GO" id="GO:0005524">
    <property type="term" value="F:ATP binding"/>
    <property type="evidence" value="ECO:0007669"/>
    <property type="project" value="UniProtKB-KW"/>
</dbReference>
<dbReference type="FunFam" id="3.40.50.720:FF:000033">
    <property type="entry name" value="Adenylyltransferase and sulfurtransferase MOCS3"/>
    <property type="match status" value="1"/>
</dbReference>